<evidence type="ECO:0000256" key="3">
    <source>
        <dbReference type="ARBA" id="ARBA00011738"/>
    </source>
</evidence>
<feature type="binding site" evidence="14">
    <location>
        <position position="124"/>
    </location>
    <ligand>
        <name>Fe cation</name>
        <dbReference type="ChEBI" id="CHEBI:24875"/>
    </ligand>
</feature>
<protein>
    <recommendedName>
        <fullName evidence="5 14">S-ribosylhomocysteine lyase</fullName>
        <ecNumber evidence="4 14">4.4.1.21</ecNumber>
    </recommendedName>
    <alternativeName>
        <fullName evidence="12 14">AI-2 synthesis protein</fullName>
    </alternativeName>
    <alternativeName>
        <fullName evidence="13 14">Autoinducer-2 production protein LuxS</fullName>
    </alternativeName>
</protein>
<dbReference type="EMBL" id="JAUSUR010000001">
    <property type="protein sequence ID" value="MDQ0359626.1"/>
    <property type="molecule type" value="Genomic_DNA"/>
</dbReference>
<evidence type="ECO:0000256" key="9">
    <source>
        <dbReference type="ARBA" id="ARBA00023004"/>
    </source>
</evidence>
<evidence type="ECO:0000256" key="6">
    <source>
        <dbReference type="ARBA" id="ARBA00022654"/>
    </source>
</evidence>
<keyword evidence="16" id="KW-1185">Reference proteome</keyword>
<accession>A0ABU0DYB7</accession>
<dbReference type="PRINTS" id="PR01487">
    <property type="entry name" value="LUXSPROTEIN"/>
</dbReference>
<evidence type="ECO:0000313" key="15">
    <source>
        <dbReference type="EMBL" id="MDQ0359626.1"/>
    </source>
</evidence>
<comment type="similarity">
    <text evidence="2 14">Belongs to the LuxS family.</text>
</comment>
<dbReference type="RefSeq" id="WP_307404899.1">
    <property type="nucleotide sequence ID" value="NZ_JAUSUR010000001.1"/>
</dbReference>
<comment type="cofactor">
    <cofactor evidence="14">
        <name>Fe cation</name>
        <dbReference type="ChEBI" id="CHEBI:24875"/>
    </cofactor>
    <text evidence="14">Binds 1 Fe cation per subunit.</text>
</comment>
<keyword evidence="6 14" id="KW-0673">Quorum sensing</keyword>
<evidence type="ECO:0000256" key="5">
    <source>
        <dbReference type="ARBA" id="ARBA00015130"/>
    </source>
</evidence>
<keyword evidence="9 14" id="KW-0408">Iron</keyword>
<dbReference type="GO" id="GO:0043768">
    <property type="term" value="F:S-ribosylhomocysteine lyase activity"/>
    <property type="evidence" value="ECO:0007669"/>
    <property type="project" value="UniProtKB-EC"/>
</dbReference>
<keyword evidence="10 14" id="KW-0456">Lyase</keyword>
<evidence type="ECO:0000256" key="11">
    <source>
        <dbReference type="ARBA" id="ARBA00024654"/>
    </source>
</evidence>
<proteinExistence type="inferred from homology"/>
<evidence type="ECO:0000256" key="13">
    <source>
        <dbReference type="ARBA" id="ARBA00031777"/>
    </source>
</evidence>
<reference evidence="15 16" key="1">
    <citation type="submission" date="2023-07" db="EMBL/GenBank/DDBJ databases">
        <title>Genomic Encyclopedia of Type Strains, Phase IV (KMG-IV): sequencing the most valuable type-strain genomes for metagenomic binning, comparative biology and taxonomic classification.</title>
        <authorList>
            <person name="Goeker M."/>
        </authorList>
    </citation>
    <scope>NUCLEOTIDE SEQUENCE [LARGE SCALE GENOMIC DNA]</scope>
    <source>
        <strain evidence="15 16">DSM 16784</strain>
    </source>
</reference>
<dbReference type="PANTHER" id="PTHR35799:SF1">
    <property type="entry name" value="S-RIBOSYLHOMOCYSTEINE LYASE"/>
    <property type="match status" value="1"/>
</dbReference>
<dbReference type="NCBIfam" id="NF002604">
    <property type="entry name" value="PRK02260.1-4"/>
    <property type="match status" value="1"/>
</dbReference>
<feature type="binding site" evidence="14">
    <location>
        <position position="53"/>
    </location>
    <ligand>
        <name>Fe cation</name>
        <dbReference type="ChEBI" id="CHEBI:24875"/>
    </ligand>
</feature>
<dbReference type="Pfam" id="PF02664">
    <property type="entry name" value="LuxS"/>
    <property type="match status" value="1"/>
</dbReference>
<evidence type="ECO:0000256" key="8">
    <source>
        <dbReference type="ARBA" id="ARBA00022929"/>
    </source>
</evidence>
<dbReference type="PANTHER" id="PTHR35799">
    <property type="entry name" value="S-RIBOSYLHOMOCYSTEINE LYASE"/>
    <property type="match status" value="1"/>
</dbReference>
<comment type="caution">
    <text evidence="15">The sequence shown here is derived from an EMBL/GenBank/DDBJ whole genome shotgun (WGS) entry which is preliminary data.</text>
</comment>
<dbReference type="Proteomes" id="UP001230220">
    <property type="component" value="Unassembled WGS sequence"/>
</dbReference>
<gene>
    <name evidence="14" type="primary">luxS</name>
    <name evidence="15" type="ORF">J2S15_000357</name>
</gene>
<evidence type="ECO:0000256" key="4">
    <source>
        <dbReference type="ARBA" id="ARBA00012240"/>
    </source>
</evidence>
<sequence>MNKIESFTVDHTRLKRGIYVSRKDYLNEEVLTTFDIRMTLPNIEPAMEASAVHAIEHLGATYLRNHDEYKDKTIYFGPMGCRTGFYVIFKGDLQPRDVVEIIQEVFMFVKNYEGDIPGADAYSCGNYLDLNLPMAKYWASKYYVEVLLHLTEGNLVYPKD</sequence>
<dbReference type="HAMAP" id="MF_00091">
    <property type="entry name" value="LuxS"/>
    <property type="match status" value="1"/>
</dbReference>
<keyword evidence="7 14" id="KW-0479">Metal-binding</keyword>
<evidence type="ECO:0000313" key="16">
    <source>
        <dbReference type="Proteomes" id="UP001230220"/>
    </source>
</evidence>
<evidence type="ECO:0000256" key="10">
    <source>
        <dbReference type="ARBA" id="ARBA00023239"/>
    </source>
</evidence>
<comment type="function">
    <text evidence="11 14">Involved in the synthesis of autoinducer 2 (AI-2) which is secreted by bacteria and is used to communicate both the cell density and the metabolic potential of the environment. The regulation of gene expression in response to changes in cell density is called quorum sensing. Catalyzes the transformation of S-ribosylhomocysteine (RHC) to homocysteine (HC) and 4,5-dihydroxy-2,3-pentadione (DPD).</text>
</comment>
<dbReference type="Gene3D" id="3.30.1360.80">
    <property type="entry name" value="S-ribosylhomocysteinase (LuxS)"/>
    <property type="match status" value="1"/>
</dbReference>
<evidence type="ECO:0000256" key="7">
    <source>
        <dbReference type="ARBA" id="ARBA00022723"/>
    </source>
</evidence>
<organism evidence="15 16">
    <name type="scientific">Breznakia pachnodae</name>
    <dbReference type="NCBI Taxonomy" id="265178"/>
    <lineage>
        <taxon>Bacteria</taxon>
        <taxon>Bacillati</taxon>
        <taxon>Bacillota</taxon>
        <taxon>Erysipelotrichia</taxon>
        <taxon>Erysipelotrichales</taxon>
        <taxon>Erysipelotrichaceae</taxon>
        <taxon>Breznakia</taxon>
    </lineage>
</organism>
<evidence type="ECO:0000256" key="14">
    <source>
        <dbReference type="HAMAP-Rule" id="MF_00091"/>
    </source>
</evidence>
<feature type="binding site" evidence="14">
    <location>
        <position position="57"/>
    </location>
    <ligand>
        <name>Fe cation</name>
        <dbReference type="ChEBI" id="CHEBI:24875"/>
    </ligand>
</feature>
<name>A0ABU0DYB7_9FIRM</name>
<evidence type="ECO:0000256" key="2">
    <source>
        <dbReference type="ARBA" id="ARBA00007311"/>
    </source>
</evidence>
<comment type="catalytic activity">
    <reaction evidence="1 14">
        <text>S-(5-deoxy-D-ribos-5-yl)-L-homocysteine = (S)-4,5-dihydroxypentane-2,3-dione + L-homocysteine</text>
        <dbReference type="Rhea" id="RHEA:17753"/>
        <dbReference type="ChEBI" id="CHEBI:29484"/>
        <dbReference type="ChEBI" id="CHEBI:58195"/>
        <dbReference type="ChEBI" id="CHEBI:58199"/>
        <dbReference type="EC" id="4.4.1.21"/>
    </reaction>
</comment>
<comment type="subunit">
    <text evidence="3 14">Homodimer.</text>
</comment>
<evidence type="ECO:0000256" key="12">
    <source>
        <dbReference type="ARBA" id="ARBA00030600"/>
    </source>
</evidence>
<dbReference type="InterPro" id="IPR011249">
    <property type="entry name" value="Metalloenz_LuxS/M16"/>
</dbReference>
<evidence type="ECO:0000256" key="1">
    <source>
        <dbReference type="ARBA" id="ARBA00000297"/>
    </source>
</evidence>
<dbReference type="InterPro" id="IPR003815">
    <property type="entry name" value="S-ribosylhomocysteinase"/>
</dbReference>
<dbReference type="SUPFAM" id="SSF63411">
    <property type="entry name" value="LuxS/MPP-like metallohydrolase"/>
    <property type="match status" value="1"/>
</dbReference>
<dbReference type="InterPro" id="IPR037005">
    <property type="entry name" value="LuxS_sf"/>
</dbReference>
<dbReference type="EC" id="4.4.1.21" evidence="4 14"/>
<keyword evidence="8 14" id="KW-0071">Autoinducer synthesis</keyword>